<dbReference type="EMBL" id="BNAH01000005">
    <property type="protein sequence ID" value="GHE86919.1"/>
    <property type="molecule type" value="Genomic_DNA"/>
</dbReference>
<organism evidence="4 5">
    <name type="scientific">Thalassotalea profundi</name>
    <dbReference type="NCBI Taxonomy" id="2036687"/>
    <lineage>
        <taxon>Bacteria</taxon>
        <taxon>Pseudomonadati</taxon>
        <taxon>Pseudomonadota</taxon>
        <taxon>Gammaproteobacteria</taxon>
        <taxon>Alteromonadales</taxon>
        <taxon>Colwelliaceae</taxon>
        <taxon>Thalassotalea</taxon>
    </lineage>
</organism>
<feature type="domain" description="Saccharopine dehydrogenase NADP binding" evidence="2">
    <location>
        <begin position="5"/>
        <end position="114"/>
    </location>
</feature>
<keyword evidence="5" id="KW-1185">Reference proteome</keyword>
<dbReference type="PANTHER" id="PTHR11133:SF22">
    <property type="entry name" value="ALPHA-AMINOADIPIC SEMIALDEHYDE SYNTHASE, MITOCHONDRIAL"/>
    <property type="match status" value="1"/>
</dbReference>
<proteinExistence type="predicted"/>
<dbReference type="Gene3D" id="3.40.50.720">
    <property type="entry name" value="NAD(P)-binding Rossmann-like Domain"/>
    <property type="match status" value="1"/>
</dbReference>
<dbReference type="Pfam" id="PF16653">
    <property type="entry name" value="Sacchrp_dh_C"/>
    <property type="match status" value="1"/>
</dbReference>
<evidence type="ECO:0000259" key="2">
    <source>
        <dbReference type="Pfam" id="PF03435"/>
    </source>
</evidence>
<protein>
    <recommendedName>
        <fullName evidence="6">Saccharopine dehydrogenase</fullName>
    </recommendedName>
</protein>
<evidence type="ECO:0000313" key="4">
    <source>
        <dbReference type="EMBL" id="GHE86919.1"/>
    </source>
</evidence>
<dbReference type="InterPro" id="IPR032095">
    <property type="entry name" value="Sacchrp_dh-like_C"/>
</dbReference>
<dbReference type="Proteomes" id="UP000626370">
    <property type="component" value="Unassembled WGS sequence"/>
</dbReference>
<dbReference type="RefSeq" id="WP_189377668.1">
    <property type="nucleotide sequence ID" value="NZ_BNAH01000005.1"/>
</dbReference>
<dbReference type="PANTHER" id="PTHR11133">
    <property type="entry name" value="SACCHAROPINE DEHYDROGENASE"/>
    <property type="match status" value="1"/>
</dbReference>
<evidence type="ECO:0000313" key="5">
    <source>
        <dbReference type="Proteomes" id="UP000626370"/>
    </source>
</evidence>
<dbReference type="Gene3D" id="3.30.360.10">
    <property type="entry name" value="Dihydrodipicolinate Reductase, domain 2"/>
    <property type="match status" value="1"/>
</dbReference>
<dbReference type="InterPro" id="IPR051168">
    <property type="entry name" value="AASS"/>
</dbReference>
<evidence type="ECO:0000259" key="3">
    <source>
        <dbReference type="Pfam" id="PF16653"/>
    </source>
</evidence>
<dbReference type="Pfam" id="PF03435">
    <property type="entry name" value="Sacchrp_dh_NADP"/>
    <property type="match status" value="1"/>
</dbReference>
<name>A0ABQ3IQY7_9GAMM</name>
<dbReference type="SUPFAM" id="SSF55347">
    <property type="entry name" value="Glyceraldehyde-3-phosphate dehydrogenase-like, C-terminal domain"/>
    <property type="match status" value="1"/>
</dbReference>
<comment type="caution">
    <text evidence="4">The sequence shown here is derived from an EMBL/GenBank/DDBJ whole genome shotgun (WGS) entry which is preliminary data.</text>
</comment>
<accession>A0ABQ3IQY7</accession>
<evidence type="ECO:0008006" key="6">
    <source>
        <dbReference type="Google" id="ProtNLM"/>
    </source>
</evidence>
<reference evidence="5" key="1">
    <citation type="journal article" date="2019" name="Int. J. Syst. Evol. Microbiol.">
        <title>The Global Catalogue of Microorganisms (GCM) 10K type strain sequencing project: providing services to taxonomists for standard genome sequencing and annotation.</title>
        <authorList>
            <consortium name="The Broad Institute Genomics Platform"/>
            <consortium name="The Broad Institute Genome Sequencing Center for Infectious Disease"/>
            <person name="Wu L."/>
            <person name="Ma J."/>
        </authorList>
    </citation>
    <scope>NUCLEOTIDE SEQUENCE [LARGE SCALE GENOMIC DNA]</scope>
    <source>
        <strain evidence="5">CGMCC 1.15922</strain>
    </source>
</reference>
<dbReference type="SUPFAM" id="SSF51735">
    <property type="entry name" value="NAD(P)-binding Rossmann-fold domains"/>
    <property type="match status" value="1"/>
</dbReference>
<gene>
    <name evidence="4" type="ORF">GCM10011501_15210</name>
</gene>
<dbReference type="InterPro" id="IPR036291">
    <property type="entry name" value="NAD(P)-bd_dom_sf"/>
</dbReference>
<sequence length="382" mass="43194">MKTNVHWLGTGLSSIPGIKLLSQSDNCILHIWARNVDKAKSELSEEGIDVVIHHLDWQQFSSEIKAGDIVTSMLPVTEHVKVANICLETNAHFVSSSYISPEMALLNDAAKAKSLCFINEVGLDPGIDHLFAHLLVDSYRKSAEYDVDNHLYFRSYCGGVPKIPNDFKYKFSWSPLGVLKALKSPSKWIEEGRTKSANAPWESLRGIFITPANEDFEAYPNRDSLPFVEHYNFAQNWQVKEFVRGTLRLSGWSKAWQSLFDNVSALTPSDQEQQLTDISKQLEKKYAYQENEPDRVVLYVELLAKNAEAKVWHQAYFVDEAGNKQGQAMARLVSITVTMAIESIIAKELETGVHPAPSDPKLIEQWLNKLKEKGISIEHINY</sequence>
<evidence type="ECO:0000256" key="1">
    <source>
        <dbReference type="ARBA" id="ARBA00023002"/>
    </source>
</evidence>
<keyword evidence="1" id="KW-0560">Oxidoreductase</keyword>
<dbReference type="InterPro" id="IPR005097">
    <property type="entry name" value="Sacchrp_dh_NADP-bd"/>
</dbReference>
<feature type="domain" description="Saccharopine dehydrogenase-like C-terminal" evidence="3">
    <location>
        <begin position="122"/>
        <end position="375"/>
    </location>
</feature>